<evidence type="ECO:0000256" key="4">
    <source>
        <dbReference type="ARBA" id="ARBA00022544"/>
    </source>
</evidence>
<name>A0A398B419_9BACI</name>
<comment type="subcellular location">
    <subcellularLocation>
        <location evidence="1">Membrane</location>
        <topology evidence="1">Multi-pass membrane protein</topology>
    </subcellularLocation>
</comment>
<feature type="transmembrane region" description="Helical" evidence="8">
    <location>
        <begin position="214"/>
        <end position="239"/>
    </location>
</feature>
<reference evidence="9 10" key="1">
    <citation type="submission" date="2018-08" db="EMBL/GenBank/DDBJ databases">
        <title>Bacillus jemisoniae sp. nov., Bacillus chryseoplanitiae sp. nov., Bacillus resnikiae sp. nov., and Bacillus frankliniae sp. nov., isolated from Viking spacecraft and associated surfaces.</title>
        <authorList>
            <person name="Seuylemezian A."/>
            <person name="Vaishampayan P."/>
        </authorList>
    </citation>
    <scope>NUCLEOTIDE SEQUENCE [LARGE SCALE GENOMIC DNA]</scope>
    <source>
        <strain evidence="9 10">MA001</strain>
    </source>
</reference>
<dbReference type="EMBL" id="QWVS01000046">
    <property type="protein sequence ID" value="RID82526.1"/>
    <property type="molecule type" value="Genomic_DNA"/>
</dbReference>
<sequence>MKISKYQIFWMIASLEIGMVLLLTQSPAIEEAKQDAWISFVFAGLAGIGITFAAGKLSLLYPNQTFIQYSQIILGKWLGRIIVIPYFIHWLSVIGVIFRQSSEIIQMTLFTRTPLFILIVLLLLLVIYVNCIGGIEGIGRCSEIMGPLIFLMVIITLFLNLNNIEWDKILPVYTDSGLKSILQGGLTPVSFYGESVLIMMLLSFTEEPKKGVTWAVWGVGVVAILVTISTLEILMVFGANLSSRLWYPFFEMARYISLMQFLQNIEIIVTVIWIFSIFIKLSIYLFVSSYGIAQWLNIKDWRKVIWFVAIASIVLSLIYPNNNVASVSYLEKYWLPFVLPINMIGIPLLLWGVGVIRKNSKQIDE</sequence>
<evidence type="ECO:0000256" key="1">
    <source>
        <dbReference type="ARBA" id="ARBA00004141"/>
    </source>
</evidence>
<feature type="transmembrane region" description="Helical" evidence="8">
    <location>
        <begin position="304"/>
        <end position="321"/>
    </location>
</feature>
<comment type="caution">
    <text evidence="9">The sequence shown here is derived from an EMBL/GenBank/DDBJ whole genome shotgun (WGS) entry which is preliminary data.</text>
</comment>
<dbReference type="PANTHER" id="PTHR34975:SF2">
    <property type="entry name" value="SPORE GERMINATION PROTEIN A2"/>
    <property type="match status" value="1"/>
</dbReference>
<keyword evidence="5 8" id="KW-0812">Transmembrane</keyword>
<dbReference type="RefSeq" id="WP_119118540.1">
    <property type="nucleotide sequence ID" value="NZ_QWVS01000046.1"/>
</dbReference>
<keyword evidence="7 8" id="KW-0472">Membrane</keyword>
<feature type="transmembrane region" description="Helical" evidence="8">
    <location>
        <begin position="267"/>
        <end position="292"/>
    </location>
</feature>
<dbReference type="GO" id="GO:0016020">
    <property type="term" value="C:membrane"/>
    <property type="evidence" value="ECO:0007669"/>
    <property type="project" value="UniProtKB-SubCell"/>
</dbReference>
<comment type="similarity">
    <text evidence="2">Belongs to the amino acid-polyamine-organocation (APC) superfamily. Spore germination protein (SGP) (TC 2.A.3.9) family.</text>
</comment>
<dbReference type="NCBIfam" id="TIGR00912">
    <property type="entry name" value="2A0309"/>
    <property type="match status" value="1"/>
</dbReference>
<evidence type="ECO:0000256" key="3">
    <source>
        <dbReference type="ARBA" id="ARBA00022448"/>
    </source>
</evidence>
<evidence type="ECO:0000313" key="9">
    <source>
        <dbReference type="EMBL" id="RID82526.1"/>
    </source>
</evidence>
<dbReference type="Proteomes" id="UP000266016">
    <property type="component" value="Unassembled WGS sequence"/>
</dbReference>
<feature type="transmembrane region" description="Helical" evidence="8">
    <location>
        <begin position="7"/>
        <end position="24"/>
    </location>
</feature>
<feature type="transmembrane region" description="Helical" evidence="8">
    <location>
        <begin position="110"/>
        <end position="132"/>
    </location>
</feature>
<evidence type="ECO:0000256" key="2">
    <source>
        <dbReference type="ARBA" id="ARBA00007998"/>
    </source>
</evidence>
<gene>
    <name evidence="9" type="ORF">D1953_17965</name>
</gene>
<keyword evidence="6 8" id="KW-1133">Transmembrane helix</keyword>
<feature type="transmembrane region" description="Helical" evidence="8">
    <location>
        <begin position="144"/>
        <end position="161"/>
    </location>
</feature>
<organism evidence="9 10">
    <name type="scientific">Peribacillus asahii</name>
    <dbReference type="NCBI Taxonomy" id="228899"/>
    <lineage>
        <taxon>Bacteria</taxon>
        <taxon>Bacillati</taxon>
        <taxon>Bacillota</taxon>
        <taxon>Bacilli</taxon>
        <taxon>Bacillales</taxon>
        <taxon>Bacillaceae</taxon>
        <taxon>Peribacillus</taxon>
    </lineage>
</organism>
<evidence type="ECO:0000313" key="10">
    <source>
        <dbReference type="Proteomes" id="UP000266016"/>
    </source>
</evidence>
<dbReference type="Pfam" id="PF03845">
    <property type="entry name" value="Spore_permease"/>
    <property type="match status" value="1"/>
</dbReference>
<keyword evidence="4" id="KW-0309">Germination</keyword>
<feature type="transmembrane region" description="Helical" evidence="8">
    <location>
        <begin position="36"/>
        <end position="57"/>
    </location>
</feature>
<dbReference type="GO" id="GO:0009847">
    <property type="term" value="P:spore germination"/>
    <property type="evidence" value="ECO:0007669"/>
    <property type="project" value="InterPro"/>
</dbReference>
<accession>A0A398B419</accession>
<dbReference type="InterPro" id="IPR004761">
    <property type="entry name" value="Spore_GerAB"/>
</dbReference>
<proteinExistence type="inferred from homology"/>
<dbReference type="Gene3D" id="1.20.1740.10">
    <property type="entry name" value="Amino acid/polyamine transporter I"/>
    <property type="match status" value="1"/>
</dbReference>
<feature type="transmembrane region" description="Helical" evidence="8">
    <location>
        <begin position="181"/>
        <end position="202"/>
    </location>
</feature>
<keyword evidence="3" id="KW-0813">Transport</keyword>
<protein>
    <submittedName>
        <fullName evidence="9">Uncharacterized protein</fullName>
    </submittedName>
</protein>
<dbReference type="AlphaFoldDB" id="A0A398B419"/>
<feature type="transmembrane region" description="Helical" evidence="8">
    <location>
        <begin position="333"/>
        <end position="356"/>
    </location>
</feature>
<keyword evidence="10" id="KW-1185">Reference proteome</keyword>
<evidence type="ECO:0000256" key="6">
    <source>
        <dbReference type="ARBA" id="ARBA00022989"/>
    </source>
</evidence>
<feature type="transmembrane region" description="Helical" evidence="8">
    <location>
        <begin position="77"/>
        <end position="98"/>
    </location>
</feature>
<evidence type="ECO:0000256" key="8">
    <source>
        <dbReference type="SAM" id="Phobius"/>
    </source>
</evidence>
<evidence type="ECO:0000256" key="5">
    <source>
        <dbReference type="ARBA" id="ARBA00022692"/>
    </source>
</evidence>
<dbReference type="PANTHER" id="PTHR34975">
    <property type="entry name" value="SPORE GERMINATION PROTEIN A2"/>
    <property type="match status" value="1"/>
</dbReference>
<evidence type="ECO:0000256" key="7">
    <source>
        <dbReference type="ARBA" id="ARBA00023136"/>
    </source>
</evidence>